<feature type="region of interest" description="Disordered" evidence="1">
    <location>
        <begin position="1"/>
        <end position="21"/>
    </location>
</feature>
<name>A0A0M2KG55_9GAMM</name>
<feature type="compositionally biased region" description="Polar residues" evidence="1">
    <location>
        <begin position="56"/>
        <end position="74"/>
    </location>
</feature>
<dbReference type="PATRIC" id="fig|65700.7.peg.3347"/>
<accession>A0A0M2KG55</accession>
<organism evidence="2 3">
    <name type="scientific">Erwinia tracheiphila</name>
    <dbReference type="NCBI Taxonomy" id="65700"/>
    <lineage>
        <taxon>Bacteria</taxon>
        <taxon>Pseudomonadati</taxon>
        <taxon>Pseudomonadota</taxon>
        <taxon>Gammaproteobacteria</taxon>
        <taxon>Enterobacterales</taxon>
        <taxon>Erwiniaceae</taxon>
        <taxon>Erwinia</taxon>
    </lineage>
</organism>
<feature type="region of interest" description="Disordered" evidence="1">
    <location>
        <begin position="55"/>
        <end position="74"/>
    </location>
</feature>
<dbReference type="EMBL" id="JXNU01000003">
    <property type="protein sequence ID" value="KKF36193.1"/>
    <property type="molecule type" value="Genomic_DNA"/>
</dbReference>
<evidence type="ECO:0000256" key="1">
    <source>
        <dbReference type="SAM" id="MobiDB-lite"/>
    </source>
</evidence>
<keyword evidence="3" id="KW-1185">Reference proteome</keyword>
<dbReference type="AlphaFoldDB" id="A0A0M2KG55"/>
<protein>
    <submittedName>
        <fullName evidence="2">Uncharacterized protein</fullName>
    </submittedName>
</protein>
<dbReference type="Proteomes" id="UP000033924">
    <property type="component" value="Unassembled WGS sequence"/>
</dbReference>
<proteinExistence type="predicted"/>
<evidence type="ECO:0000313" key="3">
    <source>
        <dbReference type="Proteomes" id="UP000033924"/>
    </source>
</evidence>
<evidence type="ECO:0000313" key="2">
    <source>
        <dbReference type="EMBL" id="KKF36193.1"/>
    </source>
</evidence>
<comment type="caution">
    <text evidence="2">The sequence shown here is derived from an EMBL/GenBank/DDBJ whole genome shotgun (WGS) entry which is preliminary data.</text>
</comment>
<gene>
    <name evidence="2" type="ORF">SY86_13320</name>
</gene>
<sequence length="74" mass="8050">MSQAGFEVSGGGLPRNARLPSPFVIERPLKRPVCRSGTVKPQHLRLGGNQVEERSLANTQSGHQCSGIQRTLQQ</sequence>
<reference evidence="2 3" key="1">
    <citation type="submission" date="2015-01" db="EMBL/GenBank/DDBJ databases">
        <title>Erwinia tracheiphila.</title>
        <authorList>
            <person name="Shapiro L.R."/>
        </authorList>
    </citation>
    <scope>NUCLEOTIDE SEQUENCE [LARGE SCALE GENOMIC DNA]</scope>
    <source>
        <strain evidence="2 3">BuffGH</strain>
    </source>
</reference>